<proteinExistence type="predicted"/>
<name>A0ACD3B610_9AGAR</name>
<dbReference type="Proteomes" id="UP000308600">
    <property type="component" value="Unassembled WGS sequence"/>
</dbReference>
<reference evidence="1 2" key="1">
    <citation type="journal article" date="2019" name="Nat. Ecol. Evol.">
        <title>Megaphylogeny resolves global patterns of mushroom evolution.</title>
        <authorList>
            <person name="Varga T."/>
            <person name="Krizsan K."/>
            <person name="Foldi C."/>
            <person name="Dima B."/>
            <person name="Sanchez-Garcia M."/>
            <person name="Sanchez-Ramirez S."/>
            <person name="Szollosi G.J."/>
            <person name="Szarkandi J.G."/>
            <person name="Papp V."/>
            <person name="Albert L."/>
            <person name="Andreopoulos W."/>
            <person name="Angelini C."/>
            <person name="Antonin V."/>
            <person name="Barry K.W."/>
            <person name="Bougher N.L."/>
            <person name="Buchanan P."/>
            <person name="Buyck B."/>
            <person name="Bense V."/>
            <person name="Catcheside P."/>
            <person name="Chovatia M."/>
            <person name="Cooper J."/>
            <person name="Damon W."/>
            <person name="Desjardin D."/>
            <person name="Finy P."/>
            <person name="Geml J."/>
            <person name="Haridas S."/>
            <person name="Hughes K."/>
            <person name="Justo A."/>
            <person name="Karasinski D."/>
            <person name="Kautmanova I."/>
            <person name="Kiss B."/>
            <person name="Kocsube S."/>
            <person name="Kotiranta H."/>
            <person name="LaButti K.M."/>
            <person name="Lechner B.E."/>
            <person name="Liimatainen K."/>
            <person name="Lipzen A."/>
            <person name="Lukacs Z."/>
            <person name="Mihaltcheva S."/>
            <person name="Morgado L.N."/>
            <person name="Niskanen T."/>
            <person name="Noordeloos M.E."/>
            <person name="Ohm R.A."/>
            <person name="Ortiz-Santana B."/>
            <person name="Ovrebo C."/>
            <person name="Racz N."/>
            <person name="Riley R."/>
            <person name="Savchenko A."/>
            <person name="Shiryaev A."/>
            <person name="Soop K."/>
            <person name="Spirin V."/>
            <person name="Szebenyi C."/>
            <person name="Tomsovsky M."/>
            <person name="Tulloss R.E."/>
            <person name="Uehling J."/>
            <person name="Grigoriev I.V."/>
            <person name="Vagvolgyi C."/>
            <person name="Papp T."/>
            <person name="Martin F.M."/>
            <person name="Miettinen O."/>
            <person name="Hibbett D.S."/>
            <person name="Nagy L.G."/>
        </authorList>
    </citation>
    <scope>NUCLEOTIDE SEQUENCE [LARGE SCALE GENOMIC DNA]</scope>
    <source>
        <strain evidence="1 2">NL-1719</strain>
    </source>
</reference>
<protein>
    <submittedName>
        <fullName evidence="1">Uncharacterized protein</fullName>
    </submittedName>
</protein>
<accession>A0ACD3B610</accession>
<evidence type="ECO:0000313" key="2">
    <source>
        <dbReference type="Proteomes" id="UP000308600"/>
    </source>
</evidence>
<keyword evidence="2" id="KW-1185">Reference proteome</keyword>
<organism evidence="1 2">
    <name type="scientific">Pluteus cervinus</name>
    <dbReference type="NCBI Taxonomy" id="181527"/>
    <lineage>
        <taxon>Eukaryota</taxon>
        <taxon>Fungi</taxon>
        <taxon>Dikarya</taxon>
        <taxon>Basidiomycota</taxon>
        <taxon>Agaricomycotina</taxon>
        <taxon>Agaricomycetes</taxon>
        <taxon>Agaricomycetidae</taxon>
        <taxon>Agaricales</taxon>
        <taxon>Pluteineae</taxon>
        <taxon>Pluteaceae</taxon>
        <taxon>Pluteus</taxon>
    </lineage>
</organism>
<evidence type="ECO:0000313" key="1">
    <source>
        <dbReference type="EMBL" id="TFK73245.1"/>
    </source>
</evidence>
<dbReference type="EMBL" id="ML208277">
    <property type="protein sequence ID" value="TFK73245.1"/>
    <property type="molecule type" value="Genomic_DNA"/>
</dbReference>
<gene>
    <name evidence="1" type="ORF">BDN72DRAFT_875959</name>
</gene>
<sequence length="386" mass="43687">MDHPFSSSNSRQSFEFSFVSPFYPDRPFLQTFPHWMMYQSLDKSIPPPEPIVDHGMPMAPNAQATFACLSPPRKASLVSLGDHSQEDLAYAVCRGMFFDEVPAEDPYYNFDTSFNDQQFIIRERAPSPEPQTQPEPVPEASIANTVHTWSWNTAIWDRDTLRTVPSDLPTILSSPTSSAVDSPSPVTPLAIDPLELFDPKDKIRPLRLSPLSDDGQSMGYLQGIDDGDDFGMDEQDDDYVPLRESSRKRKAVHQTPRPTRSSPQASTSQTTDSDFTPSSVSRPRKKAKEAFLCRIWGCKHVSKTPHELFKHRESHFPDRFRCPECHVKYTRSSSLSRHLKKTGGCRTSALVGRENTWGPNLSRFALHPPVWEQPGWLEKNALPMPK</sequence>